<dbReference type="EMBL" id="BTGU01000012">
    <property type="protein sequence ID" value="GMN40903.1"/>
    <property type="molecule type" value="Genomic_DNA"/>
</dbReference>
<feature type="compositionally biased region" description="Polar residues" evidence="1">
    <location>
        <begin position="58"/>
        <end position="68"/>
    </location>
</feature>
<evidence type="ECO:0000313" key="2">
    <source>
        <dbReference type="EMBL" id="GMN40903.1"/>
    </source>
</evidence>
<evidence type="ECO:0000313" key="3">
    <source>
        <dbReference type="Proteomes" id="UP001187192"/>
    </source>
</evidence>
<dbReference type="AlphaFoldDB" id="A0AA88A851"/>
<accession>A0AA88A851</accession>
<organism evidence="2 3">
    <name type="scientific">Ficus carica</name>
    <name type="common">Common fig</name>
    <dbReference type="NCBI Taxonomy" id="3494"/>
    <lineage>
        <taxon>Eukaryota</taxon>
        <taxon>Viridiplantae</taxon>
        <taxon>Streptophyta</taxon>
        <taxon>Embryophyta</taxon>
        <taxon>Tracheophyta</taxon>
        <taxon>Spermatophyta</taxon>
        <taxon>Magnoliopsida</taxon>
        <taxon>eudicotyledons</taxon>
        <taxon>Gunneridae</taxon>
        <taxon>Pentapetalae</taxon>
        <taxon>rosids</taxon>
        <taxon>fabids</taxon>
        <taxon>Rosales</taxon>
        <taxon>Moraceae</taxon>
        <taxon>Ficeae</taxon>
        <taxon>Ficus</taxon>
    </lineage>
</organism>
<dbReference type="Proteomes" id="UP001187192">
    <property type="component" value="Unassembled WGS sequence"/>
</dbReference>
<evidence type="ECO:0000256" key="1">
    <source>
        <dbReference type="SAM" id="MobiDB-lite"/>
    </source>
</evidence>
<gene>
    <name evidence="2" type="ORF">TIFTF001_010120</name>
</gene>
<feature type="region of interest" description="Disordered" evidence="1">
    <location>
        <begin position="48"/>
        <end position="68"/>
    </location>
</feature>
<sequence length="96" mass="10602">MKCHLRYQNNALTSYSSRLTSSQSPGSGIRCSMCPKNPVLANRSALEEHRKTVHRGSQKSGSVSKSRTIETSLPIAASPLRYLVHFVLRRGISFLG</sequence>
<keyword evidence="3" id="KW-1185">Reference proteome</keyword>
<proteinExistence type="predicted"/>
<reference evidence="2" key="1">
    <citation type="submission" date="2023-07" db="EMBL/GenBank/DDBJ databases">
        <title>draft genome sequence of fig (Ficus carica).</title>
        <authorList>
            <person name="Takahashi T."/>
            <person name="Nishimura K."/>
        </authorList>
    </citation>
    <scope>NUCLEOTIDE SEQUENCE</scope>
</reference>
<name>A0AA88A851_FICCA</name>
<protein>
    <recommendedName>
        <fullName evidence="4">C2H2-type domain-containing protein</fullName>
    </recommendedName>
</protein>
<evidence type="ECO:0008006" key="4">
    <source>
        <dbReference type="Google" id="ProtNLM"/>
    </source>
</evidence>
<comment type="caution">
    <text evidence="2">The sequence shown here is derived from an EMBL/GenBank/DDBJ whole genome shotgun (WGS) entry which is preliminary data.</text>
</comment>